<feature type="transmembrane region" description="Helical" evidence="1">
    <location>
        <begin position="67"/>
        <end position="86"/>
    </location>
</feature>
<evidence type="ECO:0000313" key="5">
    <source>
        <dbReference type="Proteomes" id="UP000315995"/>
    </source>
</evidence>
<feature type="domain" description="DUF4010" evidence="3">
    <location>
        <begin position="187"/>
        <end position="419"/>
    </location>
</feature>
<dbReference type="OrthoDB" id="9813718at2"/>
<feature type="transmembrane region" description="Helical" evidence="1">
    <location>
        <begin position="240"/>
        <end position="265"/>
    </location>
</feature>
<keyword evidence="1" id="KW-1133">Transmembrane helix</keyword>
<organism evidence="4 5">
    <name type="scientific">Persicimonas caeni</name>
    <dbReference type="NCBI Taxonomy" id="2292766"/>
    <lineage>
        <taxon>Bacteria</taxon>
        <taxon>Deltaproteobacteria</taxon>
        <taxon>Bradymonadales</taxon>
        <taxon>Bradymonadaceae</taxon>
        <taxon>Persicimonas</taxon>
    </lineage>
</organism>
<dbReference type="RefSeq" id="WP_141199439.1">
    <property type="nucleotide sequence ID" value="NZ_CP041186.1"/>
</dbReference>
<keyword evidence="5" id="KW-1185">Reference proteome</keyword>
<feature type="transmembrane region" description="Helical" evidence="1">
    <location>
        <begin position="118"/>
        <end position="137"/>
    </location>
</feature>
<feature type="transmembrane region" description="Helical" evidence="1">
    <location>
        <begin position="93"/>
        <end position="112"/>
    </location>
</feature>
<feature type="transmembrane region" description="Helical" evidence="1">
    <location>
        <begin position="182"/>
        <end position="200"/>
    </location>
</feature>
<feature type="transmembrane region" description="Helical" evidence="1">
    <location>
        <begin position="395"/>
        <end position="417"/>
    </location>
</feature>
<dbReference type="Pfam" id="PF13194">
    <property type="entry name" value="DUF4010"/>
    <property type="match status" value="1"/>
</dbReference>
<dbReference type="Proteomes" id="UP000315995">
    <property type="component" value="Chromosome"/>
</dbReference>
<proteinExistence type="predicted"/>
<dbReference type="InterPro" id="IPR049177">
    <property type="entry name" value="MgtC_SapB_SrpB_YhiD_N"/>
</dbReference>
<gene>
    <name evidence="4" type="ORF">FIV42_20180</name>
</gene>
<feature type="transmembrane region" description="Helical" evidence="1">
    <location>
        <begin position="423"/>
        <end position="445"/>
    </location>
</feature>
<dbReference type="InterPro" id="IPR025105">
    <property type="entry name" value="DUF4010"/>
</dbReference>
<dbReference type="Pfam" id="PF02308">
    <property type="entry name" value="MgtC"/>
    <property type="match status" value="1"/>
</dbReference>
<protein>
    <submittedName>
        <fullName evidence="4">MgtC/SapB family protein</fullName>
    </submittedName>
</protein>
<feature type="transmembrane region" description="Helical" evidence="1">
    <location>
        <begin position="42"/>
        <end position="61"/>
    </location>
</feature>
<dbReference type="PANTHER" id="PTHR39084:SF1">
    <property type="entry name" value="DUF4010 DOMAIN-CONTAINING PROTEIN"/>
    <property type="match status" value="1"/>
</dbReference>
<feature type="domain" description="MgtC/SapB/SrpB/YhiD N-terminal" evidence="2">
    <location>
        <begin position="15"/>
        <end position="138"/>
    </location>
</feature>
<evidence type="ECO:0000259" key="2">
    <source>
        <dbReference type="Pfam" id="PF02308"/>
    </source>
</evidence>
<feature type="transmembrane region" description="Helical" evidence="1">
    <location>
        <begin position="12"/>
        <end position="30"/>
    </location>
</feature>
<keyword evidence="1" id="KW-0472">Membrane</keyword>
<dbReference type="PANTHER" id="PTHR39084">
    <property type="entry name" value="MEMBRANE PROTEIN-RELATED"/>
    <property type="match status" value="1"/>
</dbReference>
<feature type="transmembrane region" description="Helical" evidence="1">
    <location>
        <begin position="340"/>
        <end position="358"/>
    </location>
</feature>
<feature type="transmembrane region" description="Helical" evidence="1">
    <location>
        <begin position="364"/>
        <end position="383"/>
    </location>
</feature>
<evidence type="ECO:0000256" key="1">
    <source>
        <dbReference type="SAM" id="Phobius"/>
    </source>
</evidence>
<sequence>MEFATSLDWQLVQYILISLGLGAVVGLERQSHYSEESEREAIGVRTFALASLLGTVSAIGSQSGVPGMVYVTGTGYFLMIIAYLVFQYRQRDTIPGITTEVASLIVFVLGVLVPFQPLLAAALGVIVAAILSVKRYTHLLVEKLSQDEVLATMKFLLVLVVVLPVLPDQGMGPDDIYNPRELGYLVVLITGISFVGYFAIRFLGRRRGISLTGLLGGLASSTAVTLAMSHRVKNSNDDRVVRLAAVFAILMANAIMSVRVTVVVAAVNPDFVGMLLVPVIAMAVPGSMVAGYLWYKMAHAYPEGGEGVPEKAEEVGEEAERSDEQLHITNPFRIGPALKFGLIFVVIIGLVHVAKIYFGSSGTYVAALISGLAEANAISIAVARMQEAGDISATVATRGVVIAILANSFVKAAISGFVGTKKLGIYVALGLVPMLAAGTVAVLLVG</sequence>
<name>A0A4Y6PXC2_PERCE</name>
<accession>A0A5B8Y8T8</accession>
<feature type="transmembrane region" description="Helical" evidence="1">
    <location>
        <begin position="271"/>
        <end position="295"/>
    </location>
</feature>
<accession>A0A4Y6PXC2</accession>
<keyword evidence="1" id="KW-0812">Transmembrane</keyword>
<dbReference type="AlphaFoldDB" id="A0A4Y6PXC2"/>
<evidence type="ECO:0000259" key="3">
    <source>
        <dbReference type="Pfam" id="PF13194"/>
    </source>
</evidence>
<dbReference type="EMBL" id="CP041186">
    <property type="protein sequence ID" value="QDG52978.1"/>
    <property type="molecule type" value="Genomic_DNA"/>
</dbReference>
<evidence type="ECO:0000313" key="4">
    <source>
        <dbReference type="EMBL" id="QDG52978.1"/>
    </source>
</evidence>
<feature type="transmembrane region" description="Helical" evidence="1">
    <location>
        <begin position="149"/>
        <end position="167"/>
    </location>
</feature>
<reference evidence="4 5" key="1">
    <citation type="submission" date="2019-06" db="EMBL/GenBank/DDBJ databases">
        <title>Persicimonas caeni gen. nov., sp. nov., a predatory bacterium isolated from solar saltern.</title>
        <authorList>
            <person name="Wang S."/>
        </authorList>
    </citation>
    <scope>NUCLEOTIDE SEQUENCE [LARGE SCALE GENOMIC DNA]</scope>
    <source>
        <strain evidence="4 5">YN101</strain>
    </source>
</reference>